<organism evidence="1 2">
    <name type="scientific">Pseudomonas chlororaphis O6</name>
    <dbReference type="NCBI Taxonomy" id="1037915"/>
    <lineage>
        <taxon>Bacteria</taxon>
        <taxon>Pseudomonadati</taxon>
        <taxon>Pseudomonadota</taxon>
        <taxon>Gammaproteobacteria</taxon>
        <taxon>Pseudomonadales</taxon>
        <taxon>Pseudomonadaceae</taxon>
        <taxon>Pseudomonas</taxon>
    </lineage>
</organism>
<reference evidence="1 2" key="1">
    <citation type="journal article" date="2012" name="PLoS Genet.">
        <title>Comparative Genomics of Plant-Associated Pseudomonas spp.: Insights into Diversity and Inheritance of Traits Involved in Multitrophic Interactions.</title>
        <authorList>
            <person name="Loper J.E."/>
            <person name="Hassan K.A."/>
            <person name="Mavrodi D.V."/>
            <person name="Davis E.W.II."/>
            <person name="Lim C.K."/>
            <person name="Shaffer B.T."/>
            <person name="Elbourne L.D."/>
            <person name="Stockwell V.O."/>
            <person name="Hartney S.L."/>
            <person name="Breakwell K."/>
            <person name="Henkels M.D."/>
            <person name="Tetu S.G."/>
            <person name="Rangel L.I."/>
            <person name="Kidarsa T.A."/>
            <person name="Wilson N.L."/>
            <person name="van de Mortel J.E."/>
            <person name="Song C."/>
            <person name="Blumhagen R."/>
            <person name="Radune D."/>
            <person name="Hostetler J.B."/>
            <person name="Brinkac L.M."/>
            <person name="Durkin A.S."/>
            <person name="Kluepfel D.A."/>
            <person name="Wechter W.P."/>
            <person name="Anderson A.J."/>
            <person name="Kim Y.C."/>
            <person name="Pierson L.S.III."/>
            <person name="Pierson E.A."/>
            <person name="Lindow S.E."/>
            <person name="Kobayashi D.Y."/>
            <person name="Raaijmakers J.M."/>
            <person name="Weller D.M."/>
            <person name="Thomashow L.S."/>
            <person name="Allen A.E."/>
            <person name="Paulsen I.T."/>
        </authorList>
    </citation>
    <scope>NUCLEOTIDE SEQUENCE [LARGE SCALE GENOMIC DNA]</scope>
    <source>
        <strain evidence="1 2">O6</strain>
    </source>
</reference>
<protein>
    <submittedName>
        <fullName evidence="1">ISPsy12-like transposase</fullName>
    </submittedName>
</protein>
<accession>A0AB33WJH5</accession>
<evidence type="ECO:0000313" key="2">
    <source>
        <dbReference type="Proteomes" id="UP000003790"/>
    </source>
</evidence>
<gene>
    <name evidence="1" type="ORF">PchlO6_6073</name>
</gene>
<name>A0AB33WJH5_9PSED</name>
<dbReference type="AlphaFoldDB" id="A0AB33WJH5"/>
<dbReference type="EMBL" id="AHOT01000029">
    <property type="protein sequence ID" value="EIM13316.1"/>
    <property type="molecule type" value="Genomic_DNA"/>
</dbReference>
<dbReference type="Proteomes" id="UP000003790">
    <property type="component" value="Chromosome"/>
</dbReference>
<sequence length="38" mass="4222">MLELSGKLDADLVIKALEMPYEQRGAPQGFLFHSNQSS</sequence>
<comment type="caution">
    <text evidence="1">The sequence shown here is derived from an EMBL/GenBank/DDBJ whole genome shotgun (WGS) entry which is preliminary data.</text>
</comment>
<proteinExistence type="predicted"/>
<evidence type="ECO:0000313" key="1">
    <source>
        <dbReference type="EMBL" id="EIM13316.1"/>
    </source>
</evidence>